<evidence type="ECO:0000313" key="1">
    <source>
        <dbReference type="EMBL" id="EAV43720.1"/>
    </source>
</evidence>
<accession>A0NTG1</accession>
<dbReference type="EMBL" id="AAUW01000008">
    <property type="protein sequence ID" value="EAV43720.1"/>
    <property type="molecule type" value="Genomic_DNA"/>
</dbReference>
<evidence type="ECO:0000313" key="2">
    <source>
        <dbReference type="Proteomes" id="UP000004848"/>
    </source>
</evidence>
<dbReference type="Proteomes" id="UP000004848">
    <property type="component" value="Unassembled WGS sequence"/>
</dbReference>
<dbReference type="AlphaFoldDB" id="A0NTG1"/>
<protein>
    <submittedName>
        <fullName evidence="1">Uncharacterized protein</fullName>
    </submittedName>
</protein>
<organism evidence="1 2">
    <name type="scientific">Roseibium aggregatum (strain ATCC 25650 / DSM 13394 / JCM 20685 / NBRC 16684 / NCIMB 2208 / IAM 12614 / B1)</name>
    <name type="common">Stappia aggregata</name>
    <dbReference type="NCBI Taxonomy" id="384765"/>
    <lineage>
        <taxon>Bacteria</taxon>
        <taxon>Pseudomonadati</taxon>
        <taxon>Pseudomonadota</taxon>
        <taxon>Alphaproteobacteria</taxon>
        <taxon>Hyphomicrobiales</taxon>
        <taxon>Stappiaceae</taxon>
        <taxon>Roseibium</taxon>
    </lineage>
</organism>
<reference evidence="1 2" key="1">
    <citation type="submission" date="2006-05" db="EMBL/GenBank/DDBJ databases">
        <authorList>
            <person name="King G."/>
            <person name="Ferriera S."/>
            <person name="Johnson J."/>
            <person name="Kravitz S."/>
            <person name="Beeson K."/>
            <person name="Sutton G."/>
            <person name="Rogers Y.-H."/>
            <person name="Friedman R."/>
            <person name="Frazier M."/>
            <person name="Venter J.C."/>
        </authorList>
    </citation>
    <scope>NUCLEOTIDE SEQUENCE [LARGE SCALE GENOMIC DNA]</scope>
    <source>
        <strain evidence="2">ATCC 25650 / DSM 13394 / JCM 20685 / NBRC 16684 / NCIMB 2208 / IAM 12614 / B1</strain>
    </source>
</reference>
<name>A0NTG1_ROSAI</name>
<proteinExistence type="predicted"/>
<comment type="caution">
    <text evidence="1">The sequence shown here is derived from an EMBL/GenBank/DDBJ whole genome shotgun (WGS) entry which is preliminary data.</text>
</comment>
<gene>
    <name evidence="1" type="ORF">SIAM614_11368</name>
</gene>
<sequence length="21" mass="2632">MIFNHFSQVRLRIELVQLKFI</sequence>